<proteinExistence type="predicted"/>
<feature type="transmembrane region" description="Helical" evidence="6">
    <location>
        <begin position="272"/>
        <end position="290"/>
    </location>
</feature>
<keyword evidence="3 6" id="KW-0812">Transmembrane</keyword>
<dbReference type="PANTHER" id="PTHR10010">
    <property type="entry name" value="SOLUTE CARRIER FAMILY 34 SODIUM PHOSPHATE , MEMBER 2-RELATED"/>
    <property type="match status" value="1"/>
</dbReference>
<keyword evidence="4 6" id="KW-1133">Transmembrane helix</keyword>
<dbReference type="GO" id="GO:0005886">
    <property type="term" value="C:plasma membrane"/>
    <property type="evidence" value="ECO:0007669"/>
    <property type="project" value="UniProtKB-SubCell"/>
</dbReference>
<dbReference type="STRING" id="766136.BHF68_08690"/>
<feature type="transmembrane region" description="Helical" evidence="6">
    <location>
        <begin position="102"/>
        <end position="124"/>
    </location>
</feature>
<keyword evidence="8" id="KW-1185">Reference proteome</keyword>
<dbReference type="RefSeq" id="WP_069643738.1">
    <property type="nucleotide sequence ID" value="NZ_MIJE01000032.1"/>
</dbReference>
<feature type="transmembrane region" description="Helical" evidence="6">
    <location>
        <begin position="199"/>
        <end position="227"/>
    </location>
</feature>
<feature type="transmembrane region" description="Helical" evidence="6">
    <location>
        <begin position="168"/>
        <end position="193"/>
    </location>
</feature>
<evidence type="ECO:0000313" key="7">
    <source>
        <dbReference type="EMBL" id="OEF96232.1"/>
    </source>
</evidence>
<accession>A0A1E5G086</accession>
<dbReference type="PANTHER" id="PTHR10010:SF46">
    <property type="entry name" value="SODIUM-DEPENDENT PHOSPHATE TRANSPORT PROTEIN 2B"/>
    <property type="match status" value="1"/>
</dbReference>
<name>A0A1E5G086_9FIRM</name>
<evidence type="ECO:0000256" key="3">
    <source>
        <dbReference type="ARBA" id="ARBA00022692"/>
    </source>
</evidence>
<evidence type="ECO:0000256" key="6">
    <source>
        <dbReference type="SAM" id="Phobius"/>
    </source>
</evidence>
<dbReference type="EMBL" id="MIJE01000032">
    <property type="protein sequence ID" value="OEF96232.1"/>
    <property type="molecule type" value="Genomic_DNA"/>
</dbReference>
<dbReference type="OrthoDB" id="9763003at2"/>
<reference evidence="7 8" key="1">
    <citation type="submission" date="2016-09" db="EMBL/GenBank/DDBJ databases">
        <title>Draft genome sequence for the type strain of Desulfuribacillus alkaliarsenatis AHT28, an obligately anaerobic, sulfidogenic bacterium isolated from Russian soda lake sediments.</title>
        <authorList>
            <person name="Abin C.A."/>
            <person name="Hollibaugh J.T."/>
        </authorList>
    </citation>
    <scope>NUCLEOTIDE SEQUENCE [LARGE SCALE GENOMIC DNA]</scope>
    <source>
        <strain evidence="7 8">AHT28</strain>
    </source>
</reference>
<gene>
    <name evidence="7" type="ORF">BHF68_08690</name>
</gene>
<evidence type="ECO:0000256" key="5">
    <source>
        <dbReference type="ARBA" id="ARBA00023136"/>
    </source>
</evidence>
<evidence type="ECO:0000313" key="8">
    <source>
        <dbReference type="Proteomes" id="UP000094296"/>
    </source>
</evidence>
<feature type="transmembrane region" description="Helical" evidence="6">
    <location>
        <begin position="239"/>
        <end position="260"/>
    </location>
</feature>
<feature type="transmembrane region" description="Helical" evidence="6">
    <location>
        <begin position="40"/>
        <end position="60"/>
    </location>
</feature>
<evidence type="ECO:0000256" key="4">
    <source>
        <dbReference type="ARBA" id="ARBA00022989"/>
    </source>
</evidence>
<protein>
    <recommendedName>
        <fullName evidence="9">Na/Pi cotransporter</fullName>
    </recommendedName>
</protein>
<comment type="subcellular location">
    <subcellularLocation>
        <location evidence="1">Cell membrane</location>
        <topology evidence="1">Multi-pass membrane protein</topology>
    </subcellularLocation>
</comment>
<feature type="transmembrane region" description="Helical" evidence="6">
    <location>
        <begin position="6"/>
        <end position="28"/>
    </location>
</feature>
<keyword evidence="2" id="KW-1003">Cell membrane</keyword>
<comment type="caution">
    <text evidence="7">The sequence shown here is derived from an EMBL/GenBank/DDBJ whole genome shotgun (WGS) entry which is preliminary data.</text>
</comment>
<evidence type="ECO:0008006" key="9">
    <source>
        <dbReference type="Google" id="ProtNLM"/>
    </source>
</evidence>
<organism evidence="7 8">
    <name type="scientific">Desulfuribacillus alkaliarsenatis</name>
    <dbReference type="NCBI Taxonomy" id="766136"/>
    <lineage>
        <taxon>Bacteria</taxon>
        <taxon>Bacillati</taxon>
        <taxon>Bacillota</taxon>
        <taxon>Desulfuribacillia</taxon>
        <taxon>Desulfuribacillales</taxon>
        <taxon>Desulfuribacillaceae</taxon>
        <taxon>Desulfuribacillus</taxon>
    </lineage>
</organism>
<dbReference type="NCBIfam" id="NF037997">
    <property type="entry name" value="Na_Pi_symport"/>
    <property type="match status" value="1"/>
</dbReference>
<feature type="transmembrane region" description="Helical" evidence="6">
    <location>
        <begin position="66"/>
        <end position="90"/>
    </location>
</feature>
<dbReference type="GO" id="GO:0044341">
    <property type="term" value="P:sodium-dependent phosphate transport"/>
    <property type="evidence" value="ECO:0007669"/>
    <property type="project" value="InterPro"/>
</dbReference>
<evidence type="ECO:0000256" key="1">
    <source>
        <dbReference type="ARBA" id="ARBA00004651"/>
    </source>
</evidence>
<dbReference type="GO" id="GO:0005436">
    <property type="term" value="F:sodium:phosphate symporter activity"/>
    <property type="evidence" value="ECO:0007669"/>
    <property type="project" value="InterPro"/>
</dbReference>
<dbReference type="Pfam" id="PF02690">
    <property type="entry name" value="Na_Pi_cotrans"/>
    <property type="match status" value="2"/>
</dbReference>
<keyword evidence="5 6" id="KW-0472">Membrane</keyword>
<dbReference type="AlphaFoldDB" id="A0A1E5G086"/>
<evidence type="ECO:0000256" key="2">
    <source>
        <dbReference type="ARBA" id="ARBA00022475"/>
    </source>
</evidence>
<dbReference type="InterPro" id="IPR003841">
    <property type="entry name" value="Na/Pi_transpt"/>
</dbReference>
<sequence length="302" mass="32688">MGATYSIVSFILGFMCLFVGLFLLRWALQSLIGNKTENILTTLTNSPMTGVLTGILLTTILQSSSIVLIVILNLVSVGALPILNAVAIVLGANLGTSLTLEFIAFSNPSWVYILIIVSSLFYIFKKRLQSAVFLALGLLLVGFEFLKRNASILDGIIVVTNNSILENTFALLAGIIFTAIVQSSTASTTFVMTLVENQLLTLVAGVLFVYGSNIGTCITSVIAVIGASIHAKKIMLYHVAINILCVVILLPIVPLLVAAVEYITPNAAQQIAHSQVIFNLLTIVIFYPFIRKHIRLLNKIYN</sequence>
<dbReference type="Proteomes" id="UP000094296">
    <property type="component" value="Unassembled WGS sequence"/>
</dbReference>